<keyword evidence="1" id="KW-0812">Transmembrane</keyword>
<dbReference type="EMBL" id="MFQW01000006">
    <property type="protein sequence ID" value="OGH86674.1"/>
    <property type="molecule type" value="Genomic_DNA"/>
</dbReference>
<keyword evidence="1" id="KW-1133">Transmembrane helix</keyword>
<feature type="transmembrane region" description="Helical" evidence="1">
    <location>
        <begin position="12"/>
        <end position="39"/>
    </location>
</feature>
<evidence type="ECO:0000313" key="3">
    <source>
        <dbReference type="Proteomes" id="UP000178349"/>
    </source>
</evidence>
<sequence length="187" mass="22316">MKNLYILDILSTLLFFFSFGLFNPIYVLFLGYPILLLYLFLTKRNYLFKNFLLGIIFAIIWTLIAKNYYGYGSNFGTFFGLNIYPLLAWPVGLLSFYIIFIEIEKKFKKPNKFLNFVIFSLAYIFFLLFAEYIAYHFFHIKNLATASYPGIKFCNCLHAPTWMQWSYILFGPIYYLSSKMLNKKFRK</sequence>
<dbReference type="Proteomes" id="UP000178349">
    <property type="component" value="Unassembled WGS sequence"/>
</dbReference>
<reference evidence="2 3" key="1">
    <citation type="journal article" date="2016" name="Nat. Commun.">
        <title>Thousands of microbial genomes shed light on interconnected biogeochemical processes in an aquifer system.</title>
        <authorList>
            <person name="Anantharaman K."/>
            <person name="Brown C.T."/>
            <person name="Hug L.A."/>
            <person name="Sharon I."/>
            <person name="Castelle C.J."/>
            <person name="Probst A.J."/>
            <person name="Thomas B.C."/>
            <person name="Singh A."/>
            <person name="Wilkins M.J."/>
            <person name="Karaoz U."/>
            <person name="Brodie E.L."/>
            <person name="Williams K.H."/>
            <person name="Hubbard S.S."/>
            <person name="Banfield J.F."/>
        </authorList>
    </citation>
    <scope>NUCLEOTIDE SEQUENCE [LARGE SCALE GENOMIC DNA]</scope>
</reference>
<dbReference type="AlphaFoldDB" id="A0A1F6NST4"/>
<name>A0A1F6NST4_9BACT</name>
<evidence type="ECO:0000313" key="2">
    <source>
        <dbReference type="EMBL" id="OGH86674.1"/>
    </source>
</evidence>
<evidence type="ECO:0000256" key="1">
    <source>
        <dbReference type="SAM" id="Phobius"/>
    </source>
</evidence>
<organism evidence="2 3">
    <name type="scientific">Candidatus Magasanikbacteria bacterium RIFOXYC12_FULL_33_11</name>
    <dbReference type="NCBI Taxonomy" id="1798701"/>
    <lineage>
        <taxon>Bacteria</taxon>
        <taxon>Candidatus Magasanikiibacteriota</taxon>
    </lineage>
</organism>
<proteinExistence type="predicted"/>
<feature type="transmembrane region" description="Helical" evidence="1">
    <location>
        <begin position="157"/>
        <end position="177"/>
    </location>
</feature>
<protein>
    <submittedName>
        <fullName evidence="2">Uncharacterized protein</fullName>
    </submittedName>
</protein>
<feature type="transmembrane region" description="Helical" evidence="1">
    <location>
        <begin position="51"/>
        <end position="71"/>
    </location>
</feature>
<keyword evidence="1" id="KW-0472">Membrane</keyword>
<accession>A0A1F6NST4</accession>
<feature type="transmembrane region" description="Helical" evidence="1">
    <location>
        <begin position="83"/>
        <end position="101"/>
    </location>
</feature>
<comment type="caution">
    <text evidence="2">The sequence shown here is derived from an EMBL/GenBank/DDBJ whole genome shotgun (WGS) entry which is preliminary data.</text>
</comment>
<gene>
    <name evidence="2" type="ORF">A2493_01810</name>
</gene>
<feature type="transmembrane region" description="Helical" evidence="1">
    <location>
        <begin position="113"/>
        <end position="137"/>
    </location>
</feature>